<dbReference type="HOGENOM" id="CLU_010790_2_1_1"/>
<feature type="region of interest" description="Disordered" evidence="1">
    <location>
        <begin position="1"/>
        <end position="55"/>
    </location>
</feature>
<dbReference type="EMBL" id="KN832579">
    <property type="protein sequence ID" value="KII83284.1"/>
    <property type="molecule type" value="Genomic_DNA"/>
</dbReference>
<accession>A0A0C9T247</accession>
<dbReference type="Proteomes" id="UP000053263">
    <property type="component" value="Unassembled WGS sequence"/>
</dbReference>
<evidence type="ECO:0000313" key="4">
    <source>
        <dbReference type="Proteomes" id="UP000053263"/>
    </source>
</evidence>
<keyword evidence="4" id="KW-1185">Reference proteome</keyword>
<organism evidence="3 4">
    <name type="scientific">Plicaturopsis crispa FD-325 SS-3</name>
    <dbReference type="NCBI Taxonomy" id="944288"/>
    <lineage>
        <taxon>Eukaryota</taxon>
        <taxon>Fungi</taxon>
        <taxon>Dikarya</taxon>
        <taxon>Basidiomycota</taxon>
        <taxon>Agaricomycotina</taxon>
        <taxon>Agaricomycetes</taxon>
        <taxon>Agaricomycetidae</taxon>
        <taxon>Amylocorticiales</taxon>
        <taxon>Amylocorticiaceae</taxon>
        <taxon>Plicatura</taxon>
        <taxon>Plicaturopsis crispa</taxon>
    </lineage>
</organism>
<reference evidence="3 4" key="1">
    <citation type="submission" date="2014-06" db="EMBL/GenBank/DDBJ databases">
        <title>Evolutionary Origins and Diversification of the Mycorrhizal Mutualists.</title>
        <authorList>
            <consortium name="DOE Joint Genome Institute"/>
            <consortium name="Mycorrhizal Genomics Consortium"/>
            <person name="Kohler A."/>
            <person name="Kuo A."/>
            <person name="Nagy L.G."/>
            <person name="Floudas D."/>
            <person name="Copeland A."/>
            <person name="Barry K.W."/>
            <person name="Cichocki N."/>
            <person name="Veneault-Fourrey C."/>
            <person name="LaButti K."/>
            <person name="Lindquist E.A."/>
            <person name="Lipzen A."/>
            <person name="Lundell T."/>
            <person name="Morin E."/>
            <person name="Murat C."/>
            <person name="Riley R."/>
            <person name="Ohm R."/>
            <person name="Sun H."/>
            <person name="Tunlid A."/>
            <person name="Henrissat B."/>
            <person name="Grigoriev I.V."/>
            <person name="Hibbett D.S."/>
            <person name="Martin F."/>
        </authorList>
    </citation>
    <scope>NUCLEOTIDE SEQUENCE [LARGE SCALE GENOMIC DNA]</scope>
    <source>
        <strain evidence="3 4">FD-325 SS-3</strain>
    </source>
</reference>
<dbReference type="InterPro" id="IPR036047">
    <property type="entry name" value="F-box-like_dom_sf"/>
</dbReference>
<evidence type="ECO:0000313" key="3">
    <source>
        <dbReference type="EMBL" id="KII83284.1"/>
    </source>
</evidence>
<feature type="domain" description="F-box" evidence="2">
    <location>
        <begin position="57"/>
        <end position="106"/>
    </location>
</feature>
<feature type="compositionally biased region" description="Basic and acidic residues" evidence="1">
    <location>
        <begin position="8"/>
        <end position="22"/>
    </location>
</feature>
<protein>
    <recommendedName>
        <fullName evidence="2">F-box domain-containing protein</fullName>
    </recommendedName>
</protein>
<dbReference type="PROSITE" id="PS50181">
    <property type="entry name" value="FBOX"/>
    <property type="match status" value="1"/>
</dbReference>
<proteinExistence type="predicted"/>
<dbReference type="InterPro" id="IPR001810">
    <property type="entry name" value="F-box_dom"/>
</dbReference>
<dbReference type="SUPFAM" id="SSF81383">
    <property type="entry name" value="F-box domain"/>
    <property type="match status" value="1"/>
</dbReference>
<dbReference type="OrthoDB" id="2322499at2759"/>
<gene>
    <name evidence="3" type="ORF">PLICRDRAFT_180547</name>
</gene>
<evidence type="ECO:0000256" key="1">
    <source>
        <dbReference type="SAM" id="MobiDB-lite"/>
    </source>
</evidence>
<dbReference type="Pfam" id="PF00646">
    <property type="entry name" value="F-box"/>
    <property type="match status" value="1"/>
</dbReference>
<name>A0A0C9T247_PLICR</name>
<evidence type="ECO:0000259" key="2">
    <source>
        <dbReference type="PROSITE" id="PS50181"/>
    </source>
</evidence>
<dbReference type="AlphaFoldDB" id="A0A0C9T247"/>
<sequence length="634" mass="72803">MGSTASEPHSKDHDDTTEHTGSYDDSGQVAMRPKKRQSTTDLSTSSAKKRRLRRGKLQDLPNMPIDILYEIFSFLQPIDVLNLARSTKPLRAILLNRSSRTVWKSALSNYGPRKLPECPFDLNEPQYVDLAFSKHCHFCPVSSGSGVKTIIWKLRVRCCESCKKDPSCLHILSKSEYYRLKDKKQQQQQTLIPCVSLPPARSDAWGSPNRIVCLRSAYTALNTELSQVVGRKRKRVRDAWKERTMRIIEDAERCEEWHKLVTLDAVYAREYVRRRRATAAKLREAGWGDELNKLSNCDTRRFRQLAVVKEPKELTERAWAEMAPSLLRWMQTTRIKRIEYERPFRMEPGVRIVRQIIDRYASTLPIDAAVPGVADVCLMEPFWNVLANCPEDVVFVEADFEDAITELPRLYNEWLADAKALLLQHTELAPGSDAAAIHLDLAITQFVCSECRPPWGFTAEEALTHRHDDDISETAANQQNAFLLPAFRTLKTRPWDINAEGRPSWVHDPWLEQCGRNVVAACGRDADVTTLAEMNALDPWLQCKPCSASRFPHKAFSWRSAVQHAFRCHKSSKKQGSEMWRVLNAADTDGARAQKTLQSVYQCKCKRCRESFWFTTREDENHRRLCLESHLRST</sequence>
<dbReference type="CDD" id="cd09917">
    <property type="entry name" value="F-box_SF"/>
    <property type="match status" value="1"/>
</dbReference>